<dbReference type="EMBL" id="AP021858">
    <property type="protein sequence ID" value="BBO24749.1"/>
    <property type="molecule type" value="Genomic_DNA"/>
</dbReference>
<feature type="region of interest" description="Disordered" evidence="1">
    <location>
        <begin position="150"/>
        <end position="177"/>
    </location>
</feature>
<dbReference type="KEGG" id="npy:NPRO_23440"/>
<organism evidence="2 3">
    <name type="scientific">Candidatus Nitrosymbiomonas proteolyticus</name>
    <dbReference type="NCBI Taxonomy" id="2608984"/>
    <lineage>
        <taxon>Bacteria</taxon>
        <taxon>Bacillati</taxon>
        <taxon>Armatimonadota</taxon>
        <taxon>Armatimonadota incertae sedis</taxon>
        <taxon>Candidatus Nitrosymbiomonas</taxon>
    </lineage>
</organism>
<feature type="region of interest" description="Disordered" evidence="1">
    <location>
        <begin position="24"/>
        <end position="129"/>
    </location>
</feature>
<evidence type="ECO:0000313" key="2">
    <source>
        <dbReference type="EMBL" id="BBO24749.1"/>
    </source>
</evidence>
<feature type="region of interest" description="Disordered" evidence="1">
    <location>
        <begin position="232"/>
        <end position="268"/>
    </location>
</feature>
<dbReference type="AlphaFoldDB" id="A0A809RBD5"/>
<feature type="compositionally biased region" description="Gly residues" evidence="1">
    <location>
        <begin position="113"/>
        <end position="129"/>
    </location>
</feature>
<evidence type="ECO:0008006" key="4">
    <source>
        <dbReference type="Google" id="ProtNLM"/>
    </source>
</evidence>
<dbReference type="Proteomes" id="UP000662873">
    <property type="component" value="Chromosome"/>
</dbReference>
<sequence>MELSANWKVLGLAVVVASAIGCGTSTIPSNGGTSEKAKEESAAPTGTTELSERSGAVEEAPAAGAPEKKEDAKPTGQADSAKSEEPAKKDAPSAEPPRNAQRGNPPADRPGGQPQGGAGRGGSGFGGGLAFLVGSEAVRKELNLTDDQIKKIQAAMPQRPAQGQGGSGPSREEMQAQFAEAQKKIEALLTPAQKTRVKELQYQMMGLRAFTNDAVVKDLGLSEDQVEKIRGLVPQRRQGGEGGSGAGQNVTPEERQKQRTEAMKKALEVLKPDQRAKWEKMIGKPFLFPAPSRGTTGRPGGSAPGSGGVDRDA</sequence>
<feature type="compositionally biased region" description="Polar residues" evidence="1">
    <location>
        <begin position="24"/>
        <end position="33"/>
    </location>
</feature>
<feature type="compositionally biased region" description="Basic and acidic residues" evidence="1">
    <location>
        <begin position="81"/>
        <end position="92"/>
    </location>
</feature>
<name>A0A809RBD5_9BACT</name>
<feature type="compositionally biased region" description="Gly residues" evidence="1">
    <location>
        <begin position="297"/>
        <end position="313"/>
    </location>
</feature>
<gene>
    <name evidence="2" type="ORF">NPRO_23440</name>
</gene>
<evidence type="ECO:0000313" key="3">
    <source>
        <dbReference type="Proteomes" id="UP000662873"/>
    </source>
</evidence>
<evidence type="ECO:0000256" key="1">
    <source>
        <dbReference type="SAM" id="MobiDB-lite"/>
    </source>
</evidence>
<feature type="compositionally biased region" description="Basic and acidic residues" evidence="1">
    <location>
        <begin position="252"/>
        <end position="268"/>
    </location>
</feature>
<proteinExistence type="predicted"/>
<accession>A0A809RBD5</accession>
<reference evidence="2" key="1">
    <citation type="journal article" name="DNA Res.">
        <title>The physiological potential of anammox bacteria as revealed by their core genome structure.</title>
        <authorList>
            <person name="Okubo T."/>
            <person name="Toyoda A."/>
            <person name="Fukuhara K."/>
            <person name="Uchiyama I."/>
            <person name="Harigaya Y."/>
            <person name="Kuroiwa M."/>
            <person name="Suzuki T."/>
            <person name="Murakami Y."/>
            <person name="Suwa Y."/>
            <person name="Takami H."/>
        </authorList>
    </citation>
    <scope>NUCLEOTIDE SEQUENCE</scope>
    <source>
        <strain evidence="2">317325-2</strain>
    </source>
</reference>
<feature type="region of interest" description="Disordered" evidence="1">
    <location>
        <begin position="283"/>
        <end position="313"/>
    </location>
</feature>
<protein>
    <recommendedName>
        <fullName evidence="4">LTXXQ motif protein</fullName>
    </recommendedName>
</protein>